<organism evidence="3 4">
    <name type="scientific">Pilimelia terevasa</name>
    <dbReference type="NCBI Taxonomy" id="53372"/>
    <lineage>
        <taxon>Bacteria</taxon>
        <taxon>Bacillati</taxon>
        <taxon>Actinomycetota</taxon>
        <taxon>Actinomycetes</taxon>
        <taxon>Micromonosporales</taxon>
        <taxon>Micromonosporaceae</taxon>
        <taxon>Pilimelia</taxon>
    </lineage>
</organism>
<feature type="region of interest" description="Disordered" evidence="1">
    <location>
        <begin position="430"/>
        <end position="470"/>
    </location>
</feature>
<reference evidence="3" key="2">
    <citation type="submission" date="2020-09" db="EMBL/GenBank/DDBJ databases">
        <authorList>
            <person name="Sun Q."/>
            <person name="Ohkuma M."/>
        </authorList>
    </citation>
    <scope>NUCLEOTIDE SEQUENCE</scope>
    <source>
        <strain evidence="3">JCM 3091</strain>
    </source>
</reference>
<protein>
    <recommendedName>
        <fullName evidence="5">Type VI secretion protein</fullName>
    </recommendedName>
</protein>
<feature type="compositionally biased region" description="Polar residues" evidence="1">
    <location>
        <begin position="461"/>
        <end position="470"/>
    </location>
</feature>
<proteinExistence type="predicted"/>
<keyword evidence="2" id="KW-1133">Transmembrane helix</keyword>
<dbReference type="EMBL" id="BMQC01000027">
    <property type="protein sequence ID" value="GGK43750.1"/>
    <property type="molecule type" value="Genomic_DNA"/>
</dbReference>
<reference evidence="3" key="1">
    <citation type="journal article" date="2014" name="Int. J. Syst. Evol. Microbiol.">
        <title>Complete genome sequence of Corynebacterium casei LMG S-19264T (=DSM 44701T), isolated from a smear-ripened cheese.</title>
        <authorList>
            <consortium name="US DOE Joint Genome Institute (JGI-PGF)"/>
            <person name="Walter F."/>
            <person name="Albersmeier A."/>
            <person name="Kalinowski J."/>
            <person name="Ruckert C."/>
        </authorList>
    </citation>
    <scope>NUCLEOTIDE SEQUENCE</scope>
    <source>
        <strain evidence="3">JCM 3091</strain>
    </source>
</reference>
<dbReference type="Proteomes" id="UP000662200">
    <property type="component" value="Unassembled WGS sequence"/>
</dbReference>
<comment type="caution">
    <text evidence="3">The sequence shown here is derived from an EMBL/GenBank/DDBJ whole genome shotgun (WGS) entry which is preliminary data.</text>
</comment>
<keyword evidence="2" id="KW-0812">Transmembrane</keyword>
<accession>A0A8J3FK94</accession>
<gene>
    <name evidence="3" type="ORF">GCM10010124_40660</name>
</gene>
<evidence type="ECO:0000313" key="4">
    <source>
        <dbReference type="Proteomes" id="UP000662200"/>
    </source>
</evidence>
<evidence type="ECO:0000256" key="1">
    <source>
        <dbReference type="SAM" id="MobiDB-lite"/>
    </source>
</evidence>
<evidence type="ECO:0000256" key="2">
    <source>
        <dbReference type="SAM" id="Phobius"/>
    </source>
</evidence>
<keyword evidence="2" id="KW-0472">Membrane</keyword>
<dbReference type="AlphaFoldDB" id="A0A8J3FK94"/>
<feature type="transmembrane region" description="Helical" evidence="2">
    <location>
        <begin position="60"/>
        <end position="82"/>
    </location>
</feature>
<evidence type="ECO:0008006" key="5">
    <source>
        <dbReference type="Google" id="ProtNLM"/>
    </source>
</evidence>
<evidence type="ECO:0000313" key="3">
    <source>
        <dbReference type="EMBL" id="GGK43750.1"/>
    </source>
</evidence>
<keyword evidence="4" id="KW-1185">Reference proteome</keyword>
<name>A0A8J3FK94_9ACTN</name>
<sequence>MAELEYLMLNPHPILPTPSPNPAPAPCVLGQGGVPDSWIGRLGCGQGSPRPIGLWEHLSAAWPVLAAVVVAGALGWLAYLFARRWLWDRRGAGASWLEITPPVSATPAATVALWRLLATLLAAPTRLGLVPARLVWEVHADPAGLRVGVWVPAGINPTAVARVLDRAWPGVRTTHTAPPPTGRAAVAVAGRQSAVRADWMPITNLPAPSRTGRWEVARSEDDPLRAVYGGLAAAGRTGGGLLQIIAGRAPARRLAAIRAAISDPRRAHHPSTPAARSARLVVDVLSGLLRTVLDLITPGPSRSPSPAHHTHASADPYAAEIVRQARAKLADGPHLVLCLRAVAWGPTREAARAAASDITAGFAVAAHQLTWRRLRRPGAAAVRRWVPPARMLLGTSAETAAVAGLPAEPAAHGLPAAASRRRPGVREMFQPPPQRGAARAGMRVTAPAHPQQAGSGPRFNPTITTTPRRP</sequence>